<organism evidence="1 2">
    <name type="scientific">Parathielavia hyrcaniae</name>
    <dbReference type="NCBI Taxonomy" id="113614"/>
    <lineage>
        <taxon>Eukaryota</taxon>
        <taxon>Fungi</taxon>
        <taxon>Dikarya</taxon>
        <taxon>Ascomycota</taxon>
        <taxon>Pezizomycotina</taxon>
        <taxon>Sordariomycetes</taxon>
        <taxon>Sordariomycetidae</taxon>
        <taxon>Sordariales</taxon>
        <taxon>Chaetomiaceae</taxon>
        <taxon>Parathielavia</taxon>
    </lineage>
</organism>
<dbReference type="AlphaFoldDB" id="A0AAN6Q857"/>
<evidence type="ECO:0000313" key="2">
    <source>
        <dbReference type="Proteomes" id="UP001305647"/>
    </source>
</evidence>
<dbReference type="Proteomes" id="UP001305647">
    <property type="component" value="Unassembled WGS sequence"/>
</dbReference>
<reference evidence="1" key="2">
    <citation type="submission" date="2023-05" db="EMBL/GenBank/DDBJ databases">
        <authorList>
            <consortium name="Lawrence Berkeley National Laboratory"/>
            <person name="Steindorff A."/>
            <person name="Hensen N."/>
            <person name="Bonometti L."/>
            <person name="Westerberg I."/>
            <person name="Brannstrom I.O."/>
            <person name="Guillou S."/>
            <person name="Cros-Aarteil S."/>
            <person name="Calhoun S."/>
            <person name="Haridas S."/>
            <person name="Kuo A."/>
            <person name="Mondo S."/>
            <person name="Pangilinan J."/>
            <person name="Riley R."/>
            <person name="Labutti K."/>
            <person name="Andreopoulos B."/>
            <person name="Lipzen A."/>
            <person name="Chen C."/>
            <person name="Yanf M."/>
            <person name="Daum C."/>
            <person name="Ng V."/>
            <person name="Clum A."/>
            <person name="Ohm R."/>
            <person name="Martin F."/>
            <person name="Silar P."/>
            <person name="Natvig D."/>
            <person name="Lalanne C."/>
            <person name="Gautier V."/>
            <person name="Ament-Velasquez S.L."/>
            <person name="Kruys A."/>
            <person name="Hutchinson M.I."/>
            <person name="Powell A.J."/>
            <person name="Barry K."/>
            <person name="Miller A.N."/>
            <person name="Grigoriev I.V."/>
            <person name="Debuchy R."/>
            <person name="Gladieux P."/>
            <person name="Thoren M.H."/>
            <person name="Johannesson H."/>
        </authorList>
    </citation>
    <scope>NUCLEOTIDE SEQUENCE</scope>
    <source>
        <strain evidence="1">CBS 757.83</strain>
    </source>
</reference>
<comment type="caution">
    <text evidence="1">The sequence shown here is derived from an EMBL/GenBank/DDBJ whole genome shotgun (WGS) entry which is preliminary data.</text>
</comment>
<protein>
    <submittedName>
        <fullName evidence="1">Uncharacterized protein</fullName>
    </submittedName>
</protein>
<proteinExistence type="predicted"/>
<reference evidence="1" key="1">
    <citation type="journal article" date="2023" name="Mol. Phylogenet. Evol.">
        <title>Genome-scale phylogeny and comparative genomics of the fungal order Sordariales.</title>
        <authorList>
            <person name="Hensen N."/>
            <person name="Bonometti L."/>
            <person name="Westerberg I."/>
            <person name="Brannstrom I.O."/>
            <person name="Guillou S."/>
            <person name="Cros-Aarteil S."/>
            <person name="Calhoun S."/>
            <person name="Haridas S."/>
            <person name="Kuo A."/>
            <person name="Mondo S."/>
            <person name="Pangilinan J."/>
            <person name="Riley R."/>
            <person name="LaButti K."/>
            <person name="Andreopoulos B."/>
            <person name="Lipzen A."/>
            <person name="Chen C."/>
            <person name="Yan M."/>
            <person name="Daum C."/>
            <person name="Ng V."/>
            <person name="Clum A."/>
            <person name="Steindorff A."/>
            <person name="Ohm R.A."/>
            <person name="Martin F."/>
            <person name="Silar P."/>
            <person name="Natvig D.O."/>
            <person name="Lalanne C."/>
            <person name="Gautier V."/>
            <person name="Ament-Velasquez S.L."/>
            <person name="Kruys A."/>
            <person name="Hutchinson M.I."/>
            <person name="Powell A.J."/>
            <person name="Barry K."/>
            <person name="Miller A.N."/>
            <person name="Grigoriev I.V."/>
            <person name="Debuchy R."/>
            <person name="Gladieux P."/>
            <person name="Hiltunen Thoren M."/>
            <person name="Johannesson H."/>
        </authorList>
    </citation>
    <scope>NUCLEOTIDE SEQUENCE</scope>
    <source>
        <strain evidence="1">CBS 757.83</strain>
    </source>
</reference>
<sequence length="205" mass="21686">MLARIRNLRLQLYYHLVDYLVGYLHHLDEYHHLSPPGGLGRLCSWACAHGYCPSPCTCTLGTPGALLPFTGSRGYALLDVQSEPGFALLCDFVCLYAADYCPEGVCTRVPYTTTPGGDGTACVQGVGEGGKAGLCSYSCRFGHCPAASGCTCTLYGQPIAEPPVLSTSGKPAPGITDEGFADLCAFTCNHGYCPPEVCVYASTTY</sequence>
<keyword evidence="2" id="KW-1185">Reference proteome</keyword>
<gene>
    <name evidence="1" type="ORF">N658DRAFT_504286</name>
</gene>
<name>A0AAN6Q857_9PEZI</name>
<accession>A0AAN6Q857</accession>
<dbReference type="EMBL" id="MU863626">
    <property type="protein sequence ID" value="KAK4104706.1"/>
    <property type="molecule type" value="Genomic_DNA"/>
</dbReference>
<evidence type="ECO:0000313" key="1">
    <source>
        <dbReference type="EMBL" id="KAK4104706.1"/>
    </source>
</evidence>